<feature type="transmembrane region" description="Helical" evidence="1">
    <location>
        <begin position="35"/>
        <end position="58"/>
    </location>
</feature>
<name>D5UKM2_CELFN</name>
<dbReference type="HOGENOM" id="CLU_1472688_0_0_11"/>
<proteinExistence type="predicted"/>
<dbReference type="KEGG" id="cfl:Cfla_0932"/>
<accession>D5UKM2</accession>
<dbReference type="EMBL" id="CP001964">
    <property type="protein sequence ID" value="ADG73840.1"/>
    <property type="molecule type" value="Genomic_DNA"/>
</dbReference>
<dbReference type="Proteomes" id="UP000000849">
    <property type="component" value="Chromosome"/>
</dbReference>
<evidence type="ECO:0000256" key="1">
    <source>
        <dbReference type="SAM" id="Phobius"/>
    </source>
</evidence>
<keyword evidence="1" id="KW-0812">Transmembrane</keyword>
<reference evidence="2 3" key="1">
    <citation type="journal article" date="2010" name="Stand. Genomic Sci.">
        <title>Complete genome sequence of Cellulomonas flavigena type strain (134).</title>
        <authorList>
            <person name="Abt B."/>
            <person name="Foster B."/>
            <person name="Lapidus A."/>
            <person name="Clum A."/>
            <person name="Sun H."/>
            <person name="Pukall R."/>
            <person name="Lucas S."/>
            <person name="Glavina Del Rio T."/>
            <person name="Nolan M."/>
            <person name="Tice H."/>
            <person name="Cheng J.F."/>
            <person name="Pitluck S."/>
            <person name="Liolios K."/>
            <person name="Ivanova N."/>
            <person name="Mavromatis K."/>
            <person name="Ovchinnikova G."/>
            <person name="Pati A."/>
            <person name="Goodwin L."/>
            <person name="Chen A."/>
            <person name="Palaniappan K."/>
            <person name="Land M."/>
            <person name="Hauser L."/>
            <person name="Chang Y.J."/>
            <person name="Jeffries C.D."/>
            <person name="Rohde M."/>
            <person name="Goker M."/>
            <person name="Woyke T."/>
            <person name="Bristow J."/>
            <person name="Eisen J.A."/>
            <person name="Markowitz V."/>
            <person name="Hugenholtz P."/>
            <person name="Kyrpides N.C."/>
            <person name="Klenk H.P."/>
        </authorList>
    </citation>
    <scope>NUCLEOTIDE SEQUENCE [LARGE SCALE GENOMIC DNA]</scope>
    <source>
        <strain evidence="3">ATCC 482 / DSM 20109 / BCRC 11376 / JCM 18109 / NBRC 3775 / NCIMB 8073 / NRS 134</strain>
    </source>
</reference>
<keyword evidence="1" id="KW-1133">Transmembrane helix</keyword>
<dbReference type="AlphaFoldDB" id="D5UKM2"/>
<feature type="transmembrane region" description="Helical" evidence="1">
    <location>
        <begin position="148"/>
        <end position="170"/>
    </location>
</feature>
<dbReference type="STRING" id="446466.Cfla_0932"/>
<protein>
    <submittedName>
        <fullName evidence="2">Uncharacterized protein</fullName>
    </submittedName>
</protein>
<evidence type="ECO:0000313" key="2">
    <source>
        <dbReference type="EMBL" id="ADG73840.1"/>
    </source>
</evidence>
<gene>
    <name evidence="2" type="ordered locus">Cfla_0932</name>
</gene>
<keyword evidence="1" id="KW-0472">Membrane</keyword>
<evidence type="ECO:0000313" key="3">
    <source>
        <dbReference type="Proteomes" id="UP000000849"/>
    </source>
</evidence>
<keyword evidence="3" id="KW-1185">Reference proteome</keyword>
<organism evidence="2 3">
    <name type="scientific">Cellulomonas flavigena (strain ATCC 482 / DSM 20109 / BCRC 11376 / JCM 18109 / NBRC 3775 / NCIMB 8073 / NRS 134)</name>
    <dbReference type="NCBI Taxonomy" id="446466"/>
    <lineage>
        <taxon>Bacteria</taxon>
        <taxon>Bacillati</taxon>
        <taxon>Actinomycetota</taxon>
        <taxon>Actinomycetes</taxon>
        <taxon>Micrococcales</taxon>
        <taxon>Cellulomonadaceae</taxon>
        <taxon>Cellulomonas</taxon>
    </lineage>
</organism>
<sequence>MGRKSRAKRARRERDAAQRRAALARGLDPDRVATVTLVAVAVITVVVVAVACCAEARIGPRGTELGLVLGRYNPGVLSVSVPDGALPVVALALMCVPVTLAAIGRRATRGRPTTSRCTGAAAVVTVVVAPVIVVTAVATALGAADSDWMVAALIWPQVSAVVAVIAVAAVGDSIRPRRPSPRI</sequence>
<feature type="transmembrane region" description="Helical" evidence="1">
    <location>
        <begin position="84"/>
        <end position="105"/>
    </location>
</feature>
<feature type="transmembrane region" description="Helical" evidence="1">
    <location>
        <begin position="117"/>
        <end position="142"/>
    </location>
</feature>